<dbReference type="EMBL" id="WQLB01000037">
    <property type="protein sequence ID" value="MVN88899.1"/>
    <property type="molecule type" value="Genomic_DNA"/>
</dbReference>
<gene>
    <name evidence="2" type="ORF">GO986_19335</name>
</gene>
<evidence type="ECO:0000313" key="3">
    <source>
        <dbReference type="Proteomes" id="UP000483286"/>
    </source>
</evidence>
<dbReference type="Proteomes" id="UP000483286">
    <property type="component" value="Unassembled WGS sequence"/>
</dbReference>
<evidence type="ECO:0000256" key="1">
    <source>
        <dbReference type="SAM" id="MobiDB-lite"/>
    </source>
</evidence>
<protein>
    <submittedName>
        <fullName evidence="2">Uncharacterized protein</fullName>
    </submittedName>
</protein>
<evidence type="ECO:0000313" key="2">
    <source>
        <dbReference type="EMBL" id="MVN88899.1"/>
    </source>
</evidence>
<sequence>MYDTDLKMAQASNGYTYVTTEDVVAQLNKTGLQFPVTESLPEWARALVDGQRQLTAGSLTTGQPIDVASPVQMTATEGETKVSQRALSELGNAVLVPLHLKDGRTAGLARLPLYRDNEVTASNTEFILFEEPVQRLTLEADAREFRPSEQARPVGKGEFTPQPAEDGPSVLFAVAMTAAGTYSPFDIRWAIVPTEGQAVTLIPLGLPAFYTSRGEYVPASDEPVSSVASLQPVPPEEAQRVQDSFTRPSKSPYMFEGKKGRHL</sequence>
<proteinExistence type="predicted"/>
<feature type="region of interest" description="Disordered" evidence="1">
    <location>
        <begin position="146"/>
        <end position="165"/>
    </location>
</feature>
<keyword evidence="3" id="KW-1185">Reference proteome</keyword>
<accession>A0A7C9MBA9</accession>
<comment type="caution">
    <text evidence="2">The sequence shown here is derived from an EMBL/GenBank/DDBJ whole genome shotgun (WGS) entry which is preliminary data.</text>
</comment>
<dbReference type="AlphaFoldDB" id="A0A7C9MBA9"/>
<dbReference type="RefSeq" id="WP_157461114.1">
    <property type="nucleotide sequence ID" value="NZ_WQLB01000037.1"/>
</dbReference>
<organism evidence="2 3">
    <name type="scientific">Deinococcus arboris</name>
    <dbReference type="NCBI Taxonomy" id="2682977"/>
    <lineage>
        <taxon>Bacteria</taxon>
        <taxon>Thermotogati</taxon>
        <taxon>Deinococcota</taxon>
        <taxon>Deinococci</taxon>
        <taxon>Deinococcales</taxon>
        <taxon>Deinococcaceae</taxon>
        <taxon>Deinococcus</taxon>
    </lineage>
</organism>
<feature type="region of interest" description="Disordered" evidence="1">
    <location>
        <begin position="222"/>
        <end position="263"/>
    </location>
</feature>
<name>A0A7C9MBA9_9DEIO</name>
<reference evidence="2 3" key="1">
    <citation type="submission" date="2019-12" db="EMBL/GenBank/DDBJ databases">
        <title>Deinococcus sp. HMF7620 Genome sequencing and assembly.</title>
        <authorList>
            <person name="Kang H."/>
            <person name="Kim H."/>
            <person name="Joh K."/>
        </authorList>
    </citation>
    <scope>NUCLEOTIDE SEQUENCE [LARGE SCALE GENOMIC DNA]</scope>
    <source>
        <strain evidence="2 3">HMF7620</strain>
    </source>
</reference>